<feature type="compositionally biased region" description="Basic and acidic residues" evidence="12">
    <location>
        <begin position="387"/>
        <end position="396"/>
    </location>
</feature>
<feature type="compositionally biased region" description="Low complexity" evidence="12">
    <location>
        <begin position="616"/>
        <end position="638"/>
    </location>
</feature>
<dbReference type="GO" id="GO:0006261">
    <property type="term" value="P:DNA-templated DNA replication"/>
    <property type="evidence" value="ECO:0007669"/>
    <property type="project" value="TreeGrafter"/>
</dbReference>
<feature type="compositionally biased region" description="Basic and acidic residues" evidence="12">
    <location>
        <begin position="706"/>
        <end position="721"/>
    </location>
</feature>
<feature type="region of interest" description="Disordered" evidence="12">
    <location>
        <begin position="547"/>
        <end position="569"/>
    </location>
</feature>
<keyword evidence="9" id="KW-0067">ATP-binding</keyword>
<keyword evidence="5" id="KW-0235">DNA replication</keyword>
<accession>A0A6H9WMY1</accession>
<comment type="caution">
    <text evidence="14">The sequence shown here is derived from an EMBL/GenBank/DDBJ whole genome shotgun (WGS) entry which is preliminary data.</text>
</comment>
<dbReference type="InterPro" id="IPR022754">
    <property type="entry name" value="DNA_pol_III_gamma-3"/>
</dbReference>
<feature type="compositionally biased region" description="Pro residues" evidence="12">
    <location>
        <begin position="693"/>
        <end position="702"/>
    </location>
</feature>
<dbReference type="GO" id="GO:0003677">
    <property type="term" value="F:DNA binding"/>
    <property type="evidence" value="ECO:0007669"/>
    <property type="project" value="InterPro"/>
</dbReference>
<comment type="similarity">
    <text evidence="1">Belongs to the DnaX/STICHEL family.</text>
</comment>
<keyword evidence="7" id="KW-0547">Nucleotide-binding</keyword>
<feature type="compositionally biased region" description="Low complexity" evidence="12">
    <location>
        <begin position="670"/>
        <end position="692"/>
    </location>
</feature>
<evidence type="ECO:0000313" key="14">
    <source>
        <dbReference type="EMBL" id="KAB1648118.1"/>
    </source>
</evidence>
<dbReference type="Proteomes" id="UP000431744">
    <property type="component" value="Unassembled WGS sequence"/>
</dbReference>
<dbReference type="GO" id="GO:0005524">
    <property type="term" value="F:ATP binding"/>
    <property type="evidence" value="ECO:0007669"/>
    <property type="project" value="UniProtKB-KW"/>
</dbReference>
<keyword evidence="15" id="KW-1185">Reference proteome</keyword>
<sequence>MVAALYRRYRPDTFADMIGQAQVTEPLRTALRTGRVHHAYLFSGPRGCGKTTSARVLARCLNCKQGPTDAPCGECDSCIELATGGSGSLDVIEIDAASHGGVDDARDLRERAVLAPSRDRFKVFIIDEAHMVTSAGFNALLKVVEEPPEHVRFVFATTEPEKVIGTIRSRTHHFPFRLIPPAVMLEYVEQLSGSEGVAADPGVLPLVVRAGGGSARDTLSLLDQVIAGSEGDRIDYERAAALLGFTAAELLDGTIDAFAAGDAAAAYRTVDGVVQSGQDPRRFVEDLLERVRDLIVVKATGEGAERVLHGASPAELDRLGEQAGRFSPAGLTAMADLVNETLTEMTGATSPRLHLELMTARILVASKAVFAGDAGAGAIASIERRPDAAGGADDHVASGAGSSASEMATTATSVPSTPRPGEASAPGPTSASAEPEPSPAPSPASSPAPQSSPAAAEPLPAAEPPTPAAAEPPPAETTVPEAGGDGTHAGTQPVASGPLSFAQLRDAWPTVLDRVKRDGGTPAWTAAQLIHPRDLSDDVLSFEVDDKQKLDRFRTPPHGGGPAPSDLVRTAIRDLFGVTVKFKPRRAAGREGADASDGKGAGGSGGDADEHRARGSSDAAPGSSAPTSSAPSAAASSNGRGGGPVGLNWTVAAIPGSNREVDDGPGSAWAEAATSSEAAAAPPVPVVAETPSPATPSAPAPAPIMREPDDADRTGGDRTQHDAATTGAGVTPGASGADQARPFDLDRAPEVVALRDLEARRREEADDAAADPSAAEPVPADARAASPSPAATSEPWAVMQPGTTSGQQGPEFASTKRASAPGSPPVLHRPPEPAPGINGVERYGESVIRELLGARFVSEEALPEPVPPMGGAIDSTAGSTAGDGADGEWVPSDADAPPPDDAPPPEDD</sequence>
<feature type="compositionally biased region" description="Basic and acidic residues" evidence="12">
    <location>
        <begin position="588"/>
        <end position="597"/>
    </location>
</feature>
<dbReference type="SUPFAM" id="SSF52540">
    <property type="entry name" value="P-loop containing nucleoside triphosphate hydrolases"/>
    <property type="match status" value="1"/>
</dbReference>
<dbReference type="InterPro" id="IPR045085">
    <property type="entry name" value="HLD_clamp_pol_III_gamma_tau"/>
</dbReference>
<evidence type="ECO:0000256" key="9">
    <source>
        <dbReference type="ARBA" id="ARBA00022840"/>
    </source>
</evidence>
<dbReference type="InterPro" id="IPR012763">
    <property type="entry name" value="DNA_pol_III_sug/sutau_N"/>
</dbReference>
<keyword evidence="6" id="KW-0479">Metal-binding</keyword>
<dbReference type="InterPro" id="IPR027417">
    <property type="entry name" value="P-loop_NTPase"/>
</dbReference>
<dbReference type="InterPro" id="IPR003593">
    <property type="entry name" value="AAA+_ATPase"/>
</dbReference>
<evidence type="ECO:0000313" key="15">
    <source>
        <dbReference type="Proteomes" id="UP000431744"/>
    </source>
</evidence>
<evidence type="ECO:0000256" key="12">
    <source>
        <dbReference type="SAM" id="MobiDB-lite"/>
    </source>
</evidence>
<dbReference type="PANTHER" id="PTHR11669">
    <property type="entry name" value="REPLICATION FACTOR C / DNA POLYMERASE III GAMMA-TAU SUBUNIT"/>
    <property type="match status" value="1"/>
</dbReference>
<feature type="compositionally biased region" description="Low complexity" evidence="12">
    <location>
        <begin position="874"/>
        <end position="883"/>
    </location>
</feature>
<dbReference type="NCBIfam" id="TIGR02397">
    <property type="entry name" value="dnaX_nterm"/>
    <property type="match status" value="1"/>
</dbReference>
<feature type="compositionally biased region" description="Pro residues" evidence="12">
    <location>
        <begin position="436"/>
        <end position="446"/>
    </location>
</feature>
<evidence type="ECO:0000259" key="13">
    <source>
        <dbReference type="SMART" id="SM00382"/>
    </source>
</evidence>
<evidence type="ECO:0000256" key="11">
    <source>
        <dbReference type="ARBA" id="ARBA00049244"/>
    </source>
</evidence>
<dbReference type="EMBL" id="WBJY01000002">
    <property type="protein sequence ID" value="KAB1648118.1"/>
    <property type="molecule type" value="Genomic_DNA"/>
</dbReference>
<dbReference type="Pfam" id="PF22608">
    <property type="entry name" value="DNAX_ATPase_lid"/>
    <property type="match status" value="1"/>
</dbReference>
<feature type="domain" description="AAA+ ATPase" evidence="13">
    <location>
        <begin position="36"/>
        <end position="180"/>
    </location>
</feature>
<organism evidence="14 15">
    <name type="scientific">Pseudoclavibacter endophyticus</name>
    <dbReference type="NCBI Taxonomy" id="1778590"/>
    <lineage>
        <taxon>Bacteria</taxon>
        <taxon>Bacillati</taxon>
        <taxon>Actinomycetota</taxon>
        <taxon>Actinomycetes</taxon>
        <taxon>Micrococcales</taxon>
        <taxon>Microbacteriaceae</taxon>
        <taxon>Pseudoclavibacter</taxon>
    </lineage>
</organism>
<dbReference type="CDD" id="cd18137">
    <property type="entry name" value="HLD_clamp_pol_III_gamma_tau"/>
    <property type="match status" value="1"/>
</dbReference>
<dbReference type="GO" id="GO:0003887">
    <property type="term" value="F:DNA-directed DNA polymerase activity"/>
    <property type="evidence" value="ECO:0007669"/>
    <property type="project" value="UniProtKB-KW"/>
</dbReference>
<gene>
    <name evidence="14" type="ORF">F8O04_10370</name>
</gene>
<dbReference type="OrthoDB" id="9810148at2"/>
<dbReference type="Pfam" id="PF13177">
    <property type="entry name" value="DNA_pol3_delta2"/>
    <property type="match status" value="1"/>
</dbReference>
<feature type="region of interest" description="Disordered" evidence="12">
    <location>
        <begin position="387"/>
        <end position="501"/>
    </location>
</feature>
<feature type="compositionally biased region" description="Low complexity" evidence="12">
    <location>
        <begin position="770"/>
        <end position="797"/>
    </location>
</feature>
<evidence type="ECO:0000256" key="2">
    <source>
        <dbReference type="ARBA" id="ARBA00012417"/>
    </source>
</evidence>
<name>A0A6H9WMY1_9MICO</name>
<dbReference type="Pfam" id="PF12169">
    <property type="entry name" value="DNA_pol3_gamma3"/>
    <property type="match status" value="1"/>
</dbReference>
<feature type="compositionally biased region" description="Low complexity" evidence="12">
    <location>
        <begin position="447"/>
        <end position="460"/>
    </location>
</feature>
<dbReference type="Gene3D" id="1.20.272.10">
    <property type="match status" value="1"/>
</dbReference>
<evidence type="ECO:0000256" key="5">
    <source>
        <dbReference type="ARBA" id="ARBA00022705"/>
    </source>
</evidence>
<dbReference type="NCBIfam" id="NF005846">
    <property type="entry name" value="PRK07764.1-6"/>
    <property type="match status" value="1"/>
</dbReference>
<feature type="compositionally biased region" description="Basic and acidic residues" evidence="12">
    <location>
        <begin position="741"/>
        <end position="764"/>
    </location>
</feature>
<feature type="compositionally biased region" description="Pro residues" evidence="12">
    <location>
        <begin position="461"/>
        <end position="475"/>
    </location>
</feature>
<evidence type="ECO:0000256" key="8">
    <source>
        <dbReference type="ARBA" id="ARBA00022833"/>
    </source>
</evidence>
<evidence type="ECO:0000256" key="10">
    <source>
        <dbReference type="ARBA" id="ARBA00022932"/>
    </source>
</evidence>
<comment type="catalytic activity">
    <reaction evidence="11">
        <text>DNA(n) + a 2'-deoxyribonucleoside 5'-triphosphate = DNA(n+1) + diphosphate</text>
        <dbReference type="Rhea" id="RHEA:22508"/>
        <dbReference type="Rhea" id="RHEA-COMP:17339"/>
        <dbReference type="Rhea" id="RHEA-COMP:17340"/>
        <dbReference type="ChEBI" id="CHEBI:33019"/>
        <dbReference type="ChEBI" id="CHEBI:61560"/>
        <dbReference type="ChEBI" id="CHEBI:173112"/>
        <dbReference type="EC" id="2.7.7.7"/>
    </reaction>
</comment>
<protein>
    <recommendedName>
        <fullName evidence="2">DNA-directed DNA polymerase</fullName>
        <ecNumber evidence="2">2.7.7.7</ecNumber>
    </recommendedName>
</protein>
<dbReference type="EC" id="2.7.7.7" evidence="2"/>
<dbReference type="InterPro" id="IPR050238">
    <property type="entry name" value="DNA_Rep/Repair_Clamp_Loader"/>
</dbReference>
<feature type="compositionally biased region" description="Pro residues" evidence="12">
    <location>
        <begin position="822"/>
        <end position="834"/>
    </location>
</feature>
<dbReference type="AlphaFoldDB" id="A0A6H9WMY1"/>
<dbReference type="SUPFAM" id="SSF48019">
    <property type="entry name" value="post-AAA+ oligomerization domain-like"/>
    <property type="match status" value="1"/>
</dbReference>
<dbReference type="SMART" id="SM00382">
    <property type="entry name" value="AAA"/>
    <property type="match status" value="1"/>
</dbReference>
<evidence type="ECO:0000256" key="7">
    <source>
        <dbReference type="ARBA" id="ARBA00022741"/>
    </source>
</evidence>
<evidence type="ECO:0000256" key="3">
    <source>
        <dbReference type="ARBA" id="ARBA00022679"/>
    </source>
</evidence>
<proteinExistence type="inferred from homology"/>
<feature type="compositionally biased region" description="Low complexity" evidence="12">
    <location>
        <begin position="723"/>
        <end position="737"/>
    </location>
</feature>
<evidence type="ECO:0000256" key="6">
    <source>
        <dbReference type="ARBA" id="ARBA00022723"/>
    </source>
</evidence>
<dbReference type="Gene3D" id="1.10.8.60">
    <property type="match status" value="1"/>
</dbReference>
<feature type="region of interest" description="Disordered" evidence="12">
    <location>
        <begin position="583"/>
        <end position="839"/>
    </location>
</feature>
<reference evidence="14 15" key="1">
    <citation type="submission" date="2019-09" db="EMBL/GenBank/DDBJ databases">
        <title>Phylogeny of genus Pseudoclavibacter and closely related genus.</title>
        <authorList>
            <person name="Li Y."/>
        </authorList>
    </citation>
    <scope>NUCLEOTIDE SEQUENCE [LARGE SCALE GENOMIC DNA]</scope>
    <source>
        <strain evidence="14 15">EGI 60007</strain>
    </source>
</reference>
<evidence type="ECO:0000256" key="4">
    <source>
        <dbReference type="ARBA" id="ARBA00022695"/>
    </source>
</evidence>
<dbReference type="PANTHER" id="PTHR11669:SF0">
    <property type="entry name" value="PROTEIN STICHEL-LIKE 2"/>
    <property type="match status" value="1"/>
</dbReference>
<feature type="region of interest" description="Disordered" evidence="12">
    <location>
        <begin position="861"/>
        <end position="908"/>
    </location>
</feature>
<keyword evidence="3" id="KW-0808">Transferase</keyword>
<dbReference type="GO" id="GO:0046872">
    <property type="term" value="F:metal ion binding"/>
    <property type="evidence" value="ECO:0007669"/>
    <property type="project" value="UniProtKB-KW"/>
</dbReference>
<keyword evidence="10" id="KW-0239">DNA-directed DNA polymerase</keyword>
<dbReference type="Gene3D" id="3.40.50.300">
    <property type="entry name" value="P-loop containing nucleotide triphosphate hydrolases"/>
    <property type="match status" value="1"/>
</dbReference>
<dbReference type="CDD" id="cd00009">
    <property type="entry name" value="AAA"/>
    <property type="match status" value="1"/>
</dbReference>
<feature type="compositionally biased region" description="Low complexity" evidence="12">
    <location>
        <begin position="397"/>
        <end position="413"/>
    </location>
</feature>
<feature type="compositionally biased region" description="Low complexity" evidence="12">
    <location>
        <begin position="420"/>
        <end position="435"/>
    </location>
</feature>
<evidence type="ECO:0000256" key="1">
    <source>
        <dbReference type="ARBA" id="ARBA00006360"/>
    </source>
</evidence>
<keyword evidence="8" id="KW-0862">Zinc</keyword>
<dbReference type="FunFam" id="3.40.50.300:FF:000014">
    <property type="entry name" value="DNA polymerase III subunit gamma/tau"/>
    <property type="match status" value="1"/>
</dbReference>
<dbReference type="GO" id="GO:0009360">
    <property type="term" value="C:DNA polymerase III complex"/>
    <property type="evidence" value="ECO:0007669"/>
    <property type="project" value="InterPro"/>
</dbReference>
<dbReference type="InterPro" id="IPR008921">
    <property type="entry name" value="DNA_pol3_clamp-load_cplx_C"/>
</dbReference>
<dbReference type="RefSeq" id="WP_158029313.1">
    <property type="nucleotide sequence ID" value="NZ_BMHG01000001.1"/>
</dbReference>
<keyword evidence="4" id="KW-0548">Nucleotidyltransferase</keyword>